<comment type="caution">
    <text evidence="1">The sequence shown here is derived from an EMBL/GenBank/DDBJ whole genome shotgun (WGS) entry which is preliminary data.</text>
</comment>
<name>A0ABT9XEN1_9BACL</name>
<accession>A0ABT9XEN1</accession>
<evidence type="ECO:0000313" key="1">
    <source>
        <dbReference type="EMBL" id="MDQ0188757.1"/>
    </source>
</evidence>
<sequence length="56" mass="5763">MAWGRPLSRTAESENVVGATGGVHGLTRSTGAMICMGLAVHGAVFGEGRHKVENTP</sequence>
<organism evidence="1 2">
    <name type="scientific">Alicyclobacillus cycloheptanicus</name>
    <dbReference type="NCBI Taxonomy" id="1457"/>
    <lineage>
        <taxon>Bacteria</taxon>
        <taxon>Bacillati</taxon>
        <taxon>Bacillota</taxon>
        <taxon>Bacilli</taxon>
        <taxon>Bacillales</taxon>
        <taxon>Alicyclobacillaceae</taxon>
        <taxon>Alicyclobacillus</taxon>
    </lineage>
</organism>
<protein>
    <submittedName>
        <fullName evidence="1">Uncharacterized protein</fullName>
    </submittedName>
</protein>
<gene>
    <name evidence="1" type="ORF">J2S03_000569</name>
</gene>
<evidence type="ECO:0000313" key="2">
    <source>
        <dbReference type="Proteomes" id="UP001232973"/>
    </source>
</evidence>
<dbReference type="EMBL" id="JAUSTP010000002">
    <property type="protein sequence ID" value="MDQ0188757.1"/>
    <property type="molecule type" value="Genomic_DNA"/>
</dbReference>
<keyword evidence="2" id="KW-1185">Reference proteome</keyword>
<reference evidence="1 2" key="1">
    <citation type="submission" date="2023-07" db="EMBL/GenBank/DDBJ databases">
        <title>Genomic Encyclopedia of Type Strains, Phase IV (KMG-IV): sequencing the most valuable type-strain genomes for metagenomic binning, comparative biology and taxonomic classification.</title>
        <authorList>
            <person name="Goeker M."/>
        </authorList>
    </citation>
    <scope>NUCLEOTIDE SEQUENCE [LARGE SCALE GENOMIC DNA]</scope>
    <source>
        <strain evidence="1 2">DSM 4006</strain>
    </source>
</reference>
<proteinExistence type="predicted"/>
<dbReference type="Proteomes" id="UP001232973">
    <property type="component" value="Unassembled WGS sequence"/>
</dbReference>